<sequence length="467" mass="53135">MCDMRWCESVRQDRRGRRKEESSSQHQYCVHHFPLKKRSLVRQPCDWLTRSNPVLRLAGELSIGLGRAPFESSLSLPPTFNYARRKARTLVLQLDQLKREKEVEREANPPLPPLHLCRSPPPQQQRLPAAAPLTNLLDSPGLMGCRINIRFITADKFRIRCFFSLFEWSSYSPPIKANRIQFQAWWLPDFRPYGRCHWSASFLGRVGIKAVQCWDTEIGCAQPARSVYLIFSPWSIRPIIRQRGTVRLLDACKLCQSQGFARTIAGLALLATMLVSYQGESGSIPGRVIPGFLHVGIVPDDSGFPVYLSLSFRRCSILTAITLIASQDLVPIRTEPTAGDVCLCYCATRSLHVLLAFPCTRLRHVNYSPAALPEWAIEYLGTQNRLYCELQWHTPAKWRHYGQQYVGNTFSKRCLVTYSSGGSPANRKSFTAFSSQSHVRPVLKPLAQPIREWARPHQMTRDAILSL</sequence>
<proteinExistence type="predicted"/>
<organism evidence="1 2">
    <name type="scientific">Dryococelus australis</name>
    <dbReference type="NCBI Taxonomy" id="614101"/>
    <lineage>
        <taxon>Eukaryota</taxon>
        <taxon>Metazoa</taxon>
        <taxon>Ecdysozoa</taxon>
        <taxon>Arthropoda</taxon>
        <taxon>Hexapoda</taxon>
        <taxon>Insecta</taxon>
        <taxon>Pterygota</taxon>
        <taxon>Neoptera</taxon>
        <taxon>Polyneoptera</taxon>
        <taxon>Phasmatodea</taxon>
        <taxon>Verophasmatodea</taxon>
        <taxon>Anareolatae</taxon>
        <taxon>Phasmatidae</taxon>
        <taxon>Eurycanthinae</taxon>
        <taxon>Dryococelus</taxon>
    </lineage>
</organism>
<reference evidence="1 2" key="1">
    <citation type="submission" date="2023-02" db="EMBL/GenBank/DDBJ databases">
        <title>LHISI_Scaffold_Assembly.</title>
        <authorList>
            <person name="Stuart O.P."/>
            <person name="Cleave R."/>
            <person name="Magrath M.J.L."/>
            <person name="Mikheyev A.S."/>
        </authorList>
    </citation>
    <scope>NUCLEOTIDE SEQUENCE [LARGE SCALE GENOMIC DNA]</scope>
    <source>
        <strain evidence="1">Daus_M_001</strain>
        <tissue evidence="1">Leg muscle</tissue>
    </source>
</reference>
<comment type="caution">
    <text evidence="1">The sequence shown here is derived from an EMBL/GenBank/DDBJ whole genome shotgun (WGS) entry which is preliminary data.</text>
</comment>
<gene>
    <name evidence="1" type="ORF">PR048_000848</name>
</gene>
<protein>
    <submittedName>
        <fullName evidence="1">Uncharacterized protein</fullName>
    </submittedName>
</protein>
<accession>A0ABQ9IFS1</accession>
<evidence type="ECO:0000313" key="1">
    <source>
        <dbReference type="EMBL" id="KAJ8895512.1"/>
    </source>
</evidence>
<dbReference type="EMBL" id="JARBHB010000001">
    <property type="protein sequence ID" value="KAJ8895512.1"/>
    <property type="molecule type" value="Genomic_DNA"/>
</dbReference>
<keyword evidence="2" id="KW-1185">Reference proteome</keyword>
<name>A0ABQ9IFS1_9NEOP</name>
<evidence type="ECO:0000313" key="2">
    <source>
        <dbReference type="Proteomes" id="UP001159363"/>
    </source>
</evidence>
<dbReference type="Proteomes" id="UP001159363">
    <property type="component" value="Chromosome 1"/>
</dbReference>